<dbReference type="Gene3D" id="3.10.20.90">
    <property type="entry name" value="Phosphatidylinositol 3-kinase Catalytic Subunit, Chain A, domain 1"/>
    <property type="match status" value="1"/>
</dbReference>
<keyword evidence="4" id="KW-1185">Reference proteome</keyword>
<name>A0ABN9M0T6_9NEOB</name>
<dbReference type="Proteomes" id="UP001176940">
    <property type="component" value="Unassembled WGS sequence"/>
</dbReference>
<evidence type="ECO:0000256" key="1">
    <source>
        <dbReference type="SAM" id="SignalP"/>
    </source>
</evidence>
<dbReference type="InterPro" id="IPR019749">
    <property type="entry name" value="Band_41_domain"/>
</dbReference>
<dbReference type="Gene3D" id="1.20.80.10">
    <property type="match status" value="1"/>
</dbReference>
<keyword evidence="1" id="KW-0732">Signal</keyword>
<dbReference type="InterPro" id="IPR000299">
    <property type="entry name" value="FERM_domain"/>
</dbReference>
<dbReference type="CDD" id="cd14473">
    <property type="entry name" value="FERM_B-lobe"/>
    <property type="match status" value="1"/>
</dbReference>
<accession>A0ABN9M0T6</accession>
<dbReference type="SUPFAM" id="SSF54236">
    <property type="entry name" value="Ubiquitin-like"/>
    <property type="match status" value="1"/>
</dbReference>
<dbReference type="PANTHER" id="PTHR46221:SF12">
    <property type="entry name" value="NON-SPECIFIC PROTEIN-TYROSINE KINASE"/>
    <property type="match status" value="1"/>
</dbReference>
<proteinExistence type="predicted"/>
<comment type="caution">
    <text evidence="3">The sequence shown here is derived from an EMBL/GenBank/DDBJ whole genome shotgun (WGS) entry which is preliminary data.</text>
</comment>
<dbReference type="Pfam" id="PF00373">
    <property type="entry name" value="FERM_M"/>
    <property type="match status" value="1"/>
</dbReference>
<protein>
    <recommendedName>
        <fullName evidence="2">FERM domain-containing protein</fullName>
    </recommendedName>
</protein>
<gene>
    <name evidence="3" type="ORF">RIMI_LOCUS15323005</name>
</gene>
<dbReference type="SMART" id="SM00295">
    <property type="entry name" value="B41"/>
    <property type="match status" value="1"/>
</dbReference>
<dbReference type="InterPro" id="IPR029071">
    <property type="entry name" value="Ubiquitin-like_domsf"/>
</dbReference>
<feature type="chain" id="PRO_5045122977" description="FERM domain-containing protein" evidence="1">
    <location>
        <begin position="42"/>
        <end position="300"/>
    </location>
</feature>
<dbReference type="SUPFAM" id="SSF47031">
    <property type="entry name" value="Second domain of FERM"/>
    <property type="match status" value="1"/>
</dbReference>
<evidence type="ECO:0000259" key="2">
    <source>
        <dbReference type="PROSITE" id="PS50057"/>
    </source>
</evidence>
<feature type="signal peptide" evidence="1">
    <location>
        <begin position="1"/>
        <end position="41"/>
    </location>
</feature>
<evidence type="ECO:0000313" key="3">
    <source>
        <dbReference type="EMBL" id="CAJ0955967.1"/>
    </source>
</evidence>
<sequence>MQMRPRPRQAPPRSPRRWLYRDAARVRPRLLLLLLLRAALSRDIVAAGRGVAVSGLPAGPRADRCRHLYGEERLQPIPDLLGERGRTYQKEYDRHLASSKSMAAAYLDPNLNHTPSSNAKSRLSAGMERSPGTIERVLKVFHYFETNSEPATWASNIRHGDATDVRGIIQKIVDSHKVKCVSSYGLRLSHLLSEEVHWLHPDMGVSHVREKYEQSHPPKNGSKYELRIRYLPKGFVNQFTEDKPTLNFFYQQVKNDYMLEMADQVDQEIALKLGCLEIRRSYGEMRGNALEKKSNYEVLE</sequence>
<dbReference type="PROSITE" id="PS50057">
    <property type="entry name" value="FERM_3"/>
    <property type="match status" value="1"/>
</dbReference>
<dbReference type="InterPro" id="IPR035963">
    <property type="entry name" value="FERM_2"/>
</dbReference>
<dbReference type="EMBL" id="CAUEEQ010041008">
    <property type="protein sequence ID" value="CAJ0955967.1"/>
    <property type="molecule type" value="Genomic_DNA"/>
</dbReference>
<organism evidence="3 4">
    <name type="scientific">Ranitomeya imitator</name>
    <name type="common">mimic poison frog</name>
    <dbReference type="NCBI Taxonomy" id="111125"/>
    <lineage>
        <taxon>Eukaryota</taxon>
        <taxon>Metazoa</taxon>
        <taxon>Chordata</taxon>
        <taxon>Craniata</taxon>
        <taxon>Vertebrata</taxon>
        <taxon>Euteleostomi</taxon>
        <taxon>Amphibia</taxon>
        <taxon>Batrachia</taxon>
        <taxon>Anura</taxon>
        <taxon>Neobatrachia</taxon>
        <taxon>Hyloidea</taxon>
        <taxon>Dendrobatidae</taxon>
        <taxon>Dendrobatinae</taxon>
        <taxon>Ranitomeya</taxon>
    </lineage>
</organism>
<evidence type="ECO:0000313" key="4">
    <source>
        <dbReference type="Proteomes" id="UP001176940"/>
    </source>
</evidence>
<feature type="domain" description="FERM" evidence="2">
    <location>
        <begin position="136"/>
        <end position="300"/>
    </location>
</feature>
<dbReference type="InterPro" id="IPR019748">
    <property type="entry name" value="FERM_central"/>
</dbReference>
<dbReference type="PANTHER" id="PTHR46221">
    <property type="entry name" value="FERM AND PDZ DOMAIN-CONTAINING PROTEIN FAMILY MEMBER"/>
    <property type="match status" value="1"/>
</dbReference>
<dbReference type="Pfam" id="PF18038">
    <property type="entry name" value="FERM_N_2"/>
    <property type="match status" value="1"/>
</dbReference>
<dbReference type="InterPro" id="IPR014352">
    <property type="entry name" value="FERM/acyl-CoA-bd_prot_sf"/>
</dbReference>
<dbReference type="InterPro" id="IPR041390">
    <property type="entry name" value="FADK_N"/>
</dbReference>
<reference evidence="3" key="1">
    <citation type="submission" date="2023-07" db="EMBL/GenBank/DDBJ databases">
        <authorList>
            <person name="Stuckert A."/>
        </authorList>
    </citation>
    <scope>NUCLEOTIDE SEQUENCE</scope>
</reference>